<evidence type="ECO:0000259" key="7">
    <source>
        <dbReference type="Pfam" id="PF00135"/>
    </source>
</evidence>
<evidence type="ECO:0000256" key="1">
    <source>
        <dbReference type="ARBA" id="ARBA00005964"/>
    </source>
</evidence>
<evidence type="ECO:0000256" key="2">
    <source>
        <dbReference type="ARBA" id="ARBA00022487"/>
    </source>
</evidence>
<evidence type="ECO:0000313" key="8">
    <source>
        <dbReference type="EnsemblMetazoa" id="XP_006564307"/>
    </source>
</evidence>
<reference evidence="10" key="2">
    <citation type="journal article" date="2011" name="Insect Biochem. Mol. Biol.">
        <title>Two single mutations commonly cause qualitative change of nonspecific carboxylesterases in insects.</title>
        <authorList>
            <person name="Cui F."/>
            <person name="Lin Z."/>
            <person name="Wang H."/>
            <person name="Liu S."/>
            <person name="Chang H."/>
            <person name="Reeck G."/>
            <person name="Qiao C."/>
            <person name="Raymond M."/>
            <person name="Kang L."/>
        </authorList>
    </citation>
    <scope>NUCLEOTIDE SEQUENCE</scope>
</reference>
<comment type="similarity">
    <text evidence="1 6">Belongs to the type-B carboxylesterase/lipase family.</text>
</comment>
<reference evidence="10" key="1">
    <citation type="journal article" date="2006" name="Nature">
        <title>Insights into social insects from the genome of the honeybee Apis mellifera.</title>
        <authorList>
            <consortium name="Honeybee Genome Sequencing Consortium"/>
        </authorList>
    </citation>
    <scope>NUCLEOTIDE SEQUENCE</scope>
</reference>
<keyword evidence="4" id="KW-1015">Disulfide bond</keyword>
<evidence type="ECO:0000256" key="3">
    <source>
        <dbReference type="ARBA" id="ARBA00022801"/>
    </source>
</evidence>
<keyword evidence="9" id="KW-1185">Reference proteome</keyword>
<dbReference type="RefSeq" id="NP_001136081.1">
    <property type="nucleotide sequence ID" value="NM_001142609.1"/>
</dbReference>
<dbReference type="SUPFAM" id="SSF53474">
    <property type="entry name" value="alpha/beta-Hydrolases"/>
    <property type="match status" value="1"/>
</dbReference>
<reference evidence="10" key="3">
    <citation type="journal article" date="2014" name="BMC Genomics">
        <title>Finding the missing honey bee genes: lessons learned from a genome upgrade.</title>
        <authorList>
            <consortium name="HGSC production teams"/>
            <consortium name="Honey Bee Genome Sequencing Consortium"/>
            <person name="Elsik C.G."/>
            <person name="Worley K.C."/>
            <person name="Bennett A.K."/>
            <person name="Beye M."/>
            <person name="Camara F."/>
            <person name="Childers C.P."/>
            <person name="de Graaf D.C."/>
            <person name="Debyser G."/>
            <person name="Deng J."/>
            <person name="Devreese B."/>
            <person name="Elhaik E."/>
            <person name="Evans J.D."/>
            <person name="Foster L.J."/>
            <person name="Graur D."/>
            <person name="Guigo R."/>
            <person name="Hoff K.J."/>
            <person name="Holder M.E."/>
            <person name="Hudson M.E."/>
            <person name="Hunt G.J."/>
            <person name="Jiang H."/>
            <person name="Joshi V."/>
            <person name="Khetani R.S."/>
            <person name="Kosarev P."/>
            <person name="Kovar C.L."/>
            <person name="Ma J."/>
            <person name="Maleszka R."/>
            <person name="Moritz R.F."/>
            <person name="Munoz-Torres M.C."/>
            <person name="Murphy T.D."/>
            <person name="Muzny D.M."/>
            <person name="Newsham I.F."/>
            <person name="Reese J.T."/>
            <person name="Robertson H.M."/>
            <person name="Robinson G.E."/>
            <person name="Rueppell O."/>
            <person name="Solovyev V."/>
            <person name="Stanke M."/>
            <person name="Stolle E."/>
            <person name="Tsuruda J.M."/>
            <person name="Vaerenbergh M.V."/>
            <person name="Waterhouse R.M."/>
            <person name="Weaver D.B."/>
            <person name="Whitfield C.W."/>
            <person name="Wu Y."/>
            <person name="Zdobnov E.M."/>
            <person name="Zhang L."/>
            <person name="Zhu D."/>
            <person name="Gibbs R.A."/>
        </authorList>
    </citation>
    <scope>NUCLEOTIDE SEQUENCE</scope>
</reference>
<reference evidence="10 11" key="5">
    <citation type="submission" date="2025-04" db="UniProtKB">
        <authorList>
            <consortium name="RefSeq"/>
        </authorList>
    </citation>
    <scope>IDENTIFICATION</scope>
    <source>
        <strain evidence="11">DH4</strain>
        <tissue evidence="11">Whole body</tissue>
    </source>
</reference>
<accession>A0A7M6UR91</accession>
<dbReference type="PANTHER" id="PTHR43142:SF1">
    <property type="entry name" value="CARBOXYLIC ESTER HYDROLASE"/>
    <property type="match status" value="1"/>
</dbReference>
<sequence length="527" mass="58711">MNKQIVTVKQGKLAGAVLKSALGSLYIAFREIPFAAPPIGDLRFKDPQPPQPWTGIKDTSQLKTYICSQQEEVEPFKFFGNEDCLYLNVYTNSLNQSKPVMFWIHGGAFVVGNSSFQKGSRPDYLLAKDVVVVSTNYRLGAFGFLNLGHRVAPGNQGLKDIIAALKWVKENISNFGGDPNNVTIFGVSAGGVLVHSLLLSPCARGLFHKAIMHSGSIRCSWAMNQSLPERGFKLASLLGKDSCDPEEVVKFLRTVPAEDIVKAQASVLTREETLSHNLAFGINNDEVAENPVLPEPIEQLLKKDADVPVIISYTSHEFIMFMKDISEKSLSIYNEYLPTHVKTLGTLKKLGDEEIKNLFNVVKDRYFEGKPIDKEKLYGLSNFMTDTFFGIPAILMLEDRVKRLTAPNYFCKFSYIGNEKTSTDLLVTRHISGASHVDDIAYLLYLPKCKTENPDPPAVGTKDRITLERMTRMWTNFAKTGQPTSIQDEFVNVNWKPATANDLCYLDIGNELCLLPLPSHLLSSKLS</sequence>
<keyword evidence="3 6" id="KW-0378">Hydrolase</keyword>
<accession>A0A8B6YZJ7</accession>
<keyword evidence="5" id="KW-0325">Glycoprotein</keyword>
<dbReference type="PANTHER" id="PTHR43142">
    <property type="entry name" value="CARBOXYLIC ESTER HYDROLASE"/>
    <property type="match status" value="1"/>
</dbReference>
<dbReference type="RefSeq" id="XP_006564307.1">
    <property type="nucleotide sequence ID" value="XM_006564244.3"/>
</dbReference>
<gene>
    <name evidence="8" type="primary">726134</name>
    <name evidence="10 11" type="synonym">LOC726134</name>
</gene>
<name>A0A7M7GRX7_APIME</name>
<accession>A0A8B6WZB9</accession>
<dbReference type="PROSITE" id="PS00122">
    <property type="entry name" value="CARBOXYLESTERASE_B_1"/>
    <property type="match status" value="1"/>
</dbReference>
<dbReference type="GeneID" id="726134"/>
<evidence type="ECO:0000313" key="10">
    <source>
        <dbReference type="RefSeq" id="NP_001136081.1"/>
    </source>
</evidence>
<keyword evidence="2" id="KW-0719">Serine esterase</keyword>
<dbReference type="AlphaFoldDB" id="A0A7M7GRX7"/>
<protein>
    <recommendedName>
        <fullName evidence="6">Carboxylic ester hydrolase</fullName>
        <ecNumber evidence="6">3.1.1.-</ecNumber>
    </recommendedName>
</protein>
<dbReference type="EC" id="3.1.1.-" evidence="6"/>
<accession>A0A7M7GRX7</accession>
<organism evidence="8">
    <name type="scientific">Apis mellifera</name>
    <name type="common">Honeybee</name>
    <dbReference type="NCBI Taxonomy" id="7460"/>
    <lineage>
        <taxon>Eukaryota</taxon>
        <taxon>Metazoa</taxon>
        <taxon>Ecdysozoa</taxon>
        <taxon>Arthropoda</taxon>
        <taxon>Hexapoda</taxon>
        <taxon>Insecta</taxon>
        <taxon>Pterygota</taxon>
        <taxon>Neoptera</taxon>
        <taxon>Endopterygota</taxon>
        <taxon>Hymenoptera</taxon>
        <taxon>Apocrita</taxon>
        <taxon>Aculeata</taxon>
        <taxon>Apoidea</taxon>
        <taxon>Anthophila</taxon>
        <taxon>Apidae</taxon>
        <taxon>Apis</taxon>
    </lineage>
</organism>
<proteinExistence type="inferred from homology"/>
<evidence type="ECO:0000313" key="11">
    <source>
        <dbReference type="RefSeq" id="XP_006564307.1"/>
    </source>
</evidence>
<dbReference type="Gene3D" id="3.40.50.1820">
    <property type="entry name" value="alpha/beta hydrolase"/>
    <property type="match status" value="1"/>
</dbReference>
<evidence type="ECO:0000256" key="4">
    <source>
        <dbReference type="ARBA" id="ARBA00023157"/>
    </source>
</evidence>
<dbReference type="Pfam" id="PF00135">
    <property type="entry name" value="COesterase"/>
    <property type="match status" value="1"/>
</dbReference>
<dbReference type="EnsemblMetazoa" id="XM_006564244">
    <property type="protein sequence ID" value="XP_006564307"/>
    <property type="gene ID" value="LOC726134"/>
</dbReference>
<dbReference type="InterPro" id="IPR002018">
    <property type="entry name" value="CarbesteraseB"/>
</dbReference>
<dbReference type="InterPro" id="IPR029058">
    <property type="entry name" value="AB_hydrolase_fold"/>
</dbReference>
<evidence type="ECO:0000256" key="5">
    <source>
        <dbReference type="ARBA" id="ARBA00023180"/>
    </source>
</evidence>
<dbReference type="Proteomes" id="UP000005203">
    <property type="component" value="Linkage group LG7"/>
</dbReference>
<dbReference type="OrthoDB" id="19653at2759"/>
<evidence type="ECO:0000256" key="6">
    <source>
        <dbReference type="RuleBase" id="RU361235"/>
    </source>
</evidence>
<dbReference type="OMA" id="TSHEYSI"/>
<feature type="domain" description="Carboxylesterase type B" evidence="7">
    <location>
        <begin position="3"/>
        <end position="513"/>
    </location>
</feature>
<dbReference type="InterPro" id="IPR019826">
    <property type="entry name" value="Carboxylesterase_B_AS"/>
</dbReference>
<dbReference type="KEGG" id="ame:726134"/>
<dbReference type="EnsemblMetazoa" id="NM_001142609">
    <property type="protein sequence ID" value="NP_001136081"/>
    <property type="gene ID" value="LOC726134"/>
</dbReference>
<evidence type="ECO:0000313" key="9">
    <source>
        <dbReference type="Proteomes" id="UP000005203"/>
    </source>
</evidence>
<dbReference type="GO" id="GO:0052689">
    <property type="term" value="F:carboxylic ester hydrolase activity"/>
    <property type="evidence" value="ECO:0007669"/>
    <property type="project" value="UniProtKB-KW"/>
</dbReference>
<reference evidence="8" key="4">
    <citation type="submission" date="2021-01" db="UniProtKB">
        <authorList>
            <consortium name="EnsemblMetazoa"/>
        </authorList>
    </citation>
    <scope>IDENTIFICATION</scope>
    <source>
        <strain evidence="8">DH4</strain>
    </source>
</reference>